<dbReference type="OrthoDB" id="2384193at2759"/>
<feature type="transmembrane region" description="Helical" evidence="2">
    <location>
        <begin position="50"/>
        <end position="72"/>
    </location>
</feature>
<dbReference type="EMBL" id="JAACJK010000219">
    <property type="protein sequence ID" value="KAF5317063.1"/>
    <property type="molecule type" value="Genomic_DNA"/>
</dbReference>
<dbReference type="AlphaFoldDB" id="A0A8H5B6M2"/>
<evidence type="ECO:0000313" key="3">
    <source>
        <dbReference type="EMBL" id="KAF5317063.1"/>
    </source>
</evidence>
<keyword evidence="2" id="KW-0472">Membrane</keyword>
<feature type="compositionally biased region" description="Basic and acidic residues" evidence="1">
    <location>
        <begin position="356"/>
        <end position="376"/>
    </location>
</feature>
<dbReference type="Proteomes" id="UP000541558">
    <property type="component" value="Unassembled WGS sequence"/>
</dbReference>
<feature type="transmembrane region" description="Helical" evidence="2">
    <location>
        <begin position="174"/>
        <end position="198"/>
    </location>
</feature>
<feature type="transmembrane region" description="Helical" evidence="2">
    <location>
        <begin position="149"/>
        <end position="167"/>
    </location>
</feature>
<proteinExistence type="predicted"/>
<evidence type="ECO:0000256" key="2">
    <source>
        <dbReference type="SAM" id="Phobius"/>
    </source>
</evidence>
<feature type="region of interest" description="Disordered" evidence="1">
    <location>
        <begin position="352"/>
        <end position="492"/>
    </location>
</feature>
<keyword evidence="4" id="KW-1185">Reference proteome</keyword>
<protein>
    <recommendedName>
        <fullName evidence="5">Transmembrane protein</fullName>
    </recommendedName>
</protein>
<feature type="transmembrane region" description="Helical" evidence="2">
    <location>
        <begin position="231"/>
        <end position="249"/>
    </location>
</feature>
<evidence type="ECO:0000256" key="1">
    <source>
        <dbReference type="SAM" id="MobiDB-lite"/>
    </source>
</evidence>
<name>A0A8H5B6M2_9AGAR</name>
<comment type="caution">
    <text evidence="3">The sequence shown here is derived from an EMBL/GenBank/DDBJ whole genome shotgun (WGS) entry which is preliminary data.</text>
</comment>
<gene>
    <name evidence="3" type="ORF">D9611_003799</name>
</gene>
<evidence type="ECO:0008006" key="5">
    <source>
        <dbReference type="Google" id="ProtNLM"/>
    </source>
</evidence>
<reference evidence="3 4" key="1">
    <citation type="journal article" date="2020" name="ISME J.">
        <title>Uncovering the hidden diversity of litter-decomposition mechanisms in mushroom-forming fungi.</title>
        <authorList>
            <person name="Floudas D."/>
            <person name="Bentzer J."/>
            <person name="Ahren D."/>
            <person name="Johansson T."/>
            <person name="Persson P."/>
            <person name="Tunlid A."/>
        </authorList>
    </citation>
    <scope>NUCLEOTIDE SEQUENCE [LARGE SCALE GENOMIC DNA]</scope>
    <source>
        <strain evidence="3 4">CBS 175.51</strain>
    </source>
</reference>
<keyword evidence="2" id="KW-0812">Transmembrane</keyword>
<evidence type="ECO:0000313" key="4">
    <source>
        <dbReference type="Proteomes" id="UP000541558"/>
    </source>
</evidence>
<sequence length="537" mass="60261">MSSGSPSAYLLWSILSCIFLVLLILHLWLYDKFACLKWDSGRQPGAFKRIMTYSYLGTLPTLIVFSVALTVIKYNEGYIILPDGKILPTPFEQYDPSNRRWLLPLFLVLSFSWSLELVTHLEELTFWLFLLHQGPGKRDWFHCWEFRTWYLGSSIAVLGMPITALITRHQVQTTLAYIFLVGSSAGTVTTICFLYVIFRFPAFLEYVKAGGADPDVIVRLATFYQLNCIRVVFRFLFSLPLLMIAVDALRGPYPIVGSPVALDFLLMCAGMGSFISSGITLLVFFPRSITHEAGYRVKIISPQTSAKPPSVNAPEYFHDHHQGYHFHDPSNPIAALDGPATPASGAYRMSSFRFPQETRPRHVDTPPPVLDRRGSVDTDGLSSTYDSDGEVPPMRRRSSPIPPHQNHPIQHSQSQPGHKRMESFSNSGTKSDDTVWEEGGGGGGVAWPAGRESQMDGAATSTSSPTLRRHNSDGPFVYNRHGKFSRLDSSKSDIRRPVREVLQEERPVSQLHPYLLHFTSPIDLMDGPYDHEHQGVV</sequence>
<feature type="transmembrane region" description="Helical" evidence="2">
    <location>
        <begin position="9"/>
        <end position="30"/>
    </location>
</feature>
<feature type="transmembrane region" description="Helical" evidence="2">
    <location>
        <begin position="101"/>
        <end position="121"/>
    </location>
</feature>
<feature type="compositionally biased region" description="Low complexity" evidence="1">
    <location>
        <begin position="406"/>
        <end position="416"/>
    </location>
</feature>
<organism evidence="3 4">
    <name type="scientific">Ephemerocybe angulata</name>
    <dbReference type="NCBI Taxonomy" id="980116"/>
    <lineage>
        <taxon>Eukaryota</taxon>
        <taxon>Fungi</taxon>
        <taxon>Dikarya</taxon>
        <taxon>Basidiomycota</taxon>
        <taxon>Agaricomycotina</taxon>
        <taxon>Agaricomycetes</taxon>
        <taxon>Agaricomycetidae</taxon>
        <taxon>Agaricales</taxon>
        <taxon>Agaricineae</taxon>
        <taxon>Psathyrellaceae</taxon>
        <taxon>Ephemerocybe</taxon>
    </lineage>
</organism>
<keyword evidence="2" id="KW-1133">Transmembrane helix</keyword>
<accession>A0A8H5B6M2</accession>
<feature type="transmembrane region" description="Helical" evidence="2">
    <location>
        <begin position="261"/>
        <end position="285"/>
    </location>
</feature>